<evidence type="ECO:0000313" key="1">
    <source>
        <dbReference type="EMBL" id="KFM77505.1"/>
    </source>
</evidence>
<proteinExistence type="predicted"/>
<name>A0A087UJG6_STEMI</name>
<keyword evidence="2" id="KW-1185">Reference proteome</keyword>
<organism evidence="1 2">
    <name type="scientific">Stegodyphus mimosarum</name>
    <name type="common">African social velvet spider</name>
    <dbReference type="NCBI Taxonomy" id="407821"/>
    <lineage>
        <taxon>Eukaryota</taxon>
        <taxon>Metazoa</taxon>
        <taxon>Ecdysozoa</taxon>
        <taxon>Arthropoda</taxon>
        <taxon>Chelicerata</taxon>
        <taxon>Arachnida</taxon>
        <taxon>Araneae</taxon>
        <taxon>Araneomorphae</taxon>
        <taxon>Entelegynae</taxon>
        <taxon>Eresoidea</taxon>
        <taxon>Eresidae</taxon>
        <taxon>Stegodyphus</taxon>
    </lineage>
</organism>
<feature type="non-terminal residue" evidence="1">
    <location>
        <position position="96"/>
    </location>
</feature>
<dbReference type="AlphaFoldDB" id="A0A087UJG6"/>
<gene>
    <name evidence="1" type="ORF">X975_20446</name>
</gene>
<reference evidence="1 2" key="1">
    <citation type="submission" date="2013-11" db="EMBL/GenBank/DDBJ databases">
        <title>Genome sequencing of Stegodyphus mimosarum.</title>
        <authorList>
            <person name="Bechsgaard J."/>
        </authorList>
    </citation>
    <scope>NUCLEOTIDE SEQUENCE [LARGE SCALE GENOMIC DNA]</scope>
</reference>
<evidence type="ECO:0000313" key="2">
    <source>
        <dbReference type="Proteomes" id="UP000054359"/>
    </source>
</evidence>
<dbReference type="EMBL" id="KK120094">
    <property type="protein sequence ID" value="KFM77505.1"/>
    <property type="molecule type" value="Genomic_DNA"/>
</dbReference>
<dbReference type="Proteomes" id="UP000054359">
    <property type="component" value="Unassembled WGS sequence"/>
</dbReference>
<accession>A0A087UJG6</accession>
<sequence>MKVYRFEKYTRKKQMIKGRLCWISESSTSLSRRLGLLILRTCWDVPSWYLFQHSRPNFNHLMRKRRLYISSQHTMKEPGRKSWFTSTRFKWTTLGT</sequence>
<protein>
    <submittedName>
        <fullName evidence="1">Uncharacterized protein</fullName>
    </submittedName>
</protein>